<feature type="domain" description="Legumain prodomain" evidence="10">
    <location>
        <begin position="341"/>
        <end position="418"/>
    </location>
</feature>
<evidence type="ECO:0000256" key="4">
    <source>
        <dbReference type="ARBA" id="ARBA00022670"/>
    </source>
</evidence>
<keyword evidence="7" id="KW-0788">Thiol protease</keyword>
<dbReference type="PANTHER" id="PTHR12000">
    <property type="entry name" value="HEMOGLOBINASE FAMILY MEMBER"/>
    <property type="match status" value="1"/>
</dbReference>
<protein>
    <recommendedName>
        <fullName evidence="3">legumain</fullName>
        <ecNumber evidence="3">3.4.22.34</ecNumber>
    </recommendedName>
</protein>
<keyword evidence="5 9" id="KW-0732">Signal</keyword>
<evidence type="ECO:0000256" key="9">
    <source>
        <dbReference type="SAM" id="SignalP"/>
    </source>
</evidence>
<dbReference type="GO" id="GO:0051603">
    <property type="term" value="P:proteolysis involved in protein catabolic process"/>
    <property type="evidence" value="ECO:0007669"/>
    <property type="project" value="TreeGrafter"/>
</dbReference>
<feature type="chain" id="PRO_5019249171" description="legumain" evidence="9">
    <location>
        <begin position="18"/>
        <end position="449"/>
    </location>
</feature>
<dbReference type="CDD" id="cd21115">
    <property type="entry name" value="legumain_C"/>
    <property type="match status" value="1"/>
</dbReference>
<dbReference type="PIRSF" id="PIRSF019663">
    <property type="entry name" value="Legumain"/>
    <property type="match status" value="1"/>
</dbReference>
<comment type="caution">
    <text evidence="11">The sequence shown here is derived from an EMBL/GenBank/DDBJ whole genome shotgun (WGS) entry which is preliminary data.</text>
</comment>
<dbReference type="Pfam" id="PF01650">
    <property type="entry name" value="Peptidase_C13"/>
    <property type="match status" value="1"/>
</dbReference>
<reference evidence="11 12" key="1">
    <citation type="journal article" date="2018" name="Gigascience">
        <title>Genomes of trombidid mites reveal novel predicted allergens and laterally-transferred genes associated with secondary metabolism.</title>
        <authorList>
            <person name="Dong X."/>
            <person name="Chaisiri K."/>
            <person name="Xia D."/>
            <person name="Armstrong S.D."/>
            <person name="Fang Y."/>
            <person name="Donnelly M.J."/>
            <person name="Kadowaki T."/>
            <person name="McGarry J.W."/>
            <person name="Darby A.C."/>
            <person name="Makepeace B.L."/>
        </authorList>
    </citation>
    <scope>NUCLEOTIDE SEQUENCE [LARGE SCALE GENOMIC DNA]</scope>
    <source>
        <strain evidence="11">UoL-UT</strain>
    </source>
</reference>
<keyword evidence="4" id="KW-0645">Protease</keyword>
<dbReference type="FunFam" id="3.40.50.1460:FF:000006">
    <property type="entry name" value="Legumain"/>
    <property type="match status" value="1"/>
</dbReference>
<evidence type="ECO:0000259" key="10">
    <source>
        <dbReference type="Pfam" id="PF20985"/>
    </source>
</evidence>
<feature type="active site" evidence="8">
    <location>
        <position position="151"/>
    </location>
</feature>
<dbReference type="Proteomes" id="UP000288716">
    <property type="component" value="Unassembled WGS sequence"/>
</dbReference>
<dbReference type="STRING" id="299467.A0A443SUC0"/>
<proteinExistence type="inferred from homology"/>
<sequence>MKNIVFLLFFILNRISASSFDNIFEKGKPFNGTIWALLVAGSNEWYNYRHQADICHAYQVLHKHGIPDEKIIVMMYDDIANNSQNPKPGFIRNKPGGPNVYPGVPKDYTNSEVTPENFLAALSGNEQLRAQGKKVIQSGPNDHIFVYFSDHGAPGIVAFPSSELKATDLNDVIKKMYSDKKYNKMVFYIEACESGSMFDGLLPKNINVFSTTAANSEESSYACYYDEEMKTYLGDVYSVKWLEDSDKASFTSETLQQQFKNVKKETNTSHVQEFGDLSIGKLTLSEFQGEKKVFNEPNTFKSIEIIDAVPGPDVPLILAAKKAQKQRSNEMASMYQREYESMLVARAFMNDSVSKIVEKITPFVDASFEVLWNTKLPLKQHKCYEKMYSAFDAHCFDLSTHPFALRFLYVFVNFCHYAKDDWYTIAMARNAMARFCFEEMKGKHITRIL</sequence>
<dbReference type="GO" id="GO:0005773">
    <property type="term" value="C:vacuole"/>
    <property type="evidence" value="ECO:0007669"/>
    <property type="project" value="GOC"/>
</dbReference>
<feature type="signal peptide" evidence="9">
    <location>
        <begin position="1"/>
        <end position="17"/>
    </location>
</feature>
<comment type="similarity">
    <text evidence="2">Belongs to the peptidase C13 family.</text>
</comment>
<keyword evidence="12" id="KW-1185">Reference proteome</keyword>
<dbReference type="PANTHER" id="PTHR12000:SF42">
    <property type="entry name" value="LEGUMAIN"/>
    <property type="match status" value="1"/>
</dbReference>
<organism evidence="11 12">
    <name type="scientific">Leptotrombidium deliense</name>
    <dbReference type="NCBI Taxonomy" id="299467"/>
    <lineage>
        <taxon>Eukaryota</taxon>
        <taxon>Metazoa</taxon>
        <taxon>Ecdysozoa</taxon>
        <taxon>Arthropoda</taxon>
        <taxon>Chelicerata</taxon>
        <taxon>Arachnida</taxon>
        <taxon>Acari</taxon>
        <taxon>Acariformes</taxon>
        <taxon>Trombidiformes</taxon>
        <taxon>Prostigmata</taxon>
        <taxon>Anystina</taxon>
        <taxon>Parasitengona</taxon>
        <taxon>Trombiculoidea</taxon>
        <taxon>Trombiculidae</taxon>
        <taxon>Leptotrombidium</taxon>
    </lineage>
</organism>
<dbReference type="InterPro" id="IPR048501">
    <property type="entry name" value="Legum_prodom"/>
</dbReference>
<evidence type="ECO:0000256" key="2">
    <source>
        <dbReference type="ARBA" id="ARBA00009941"/>
    </source>
</evidence>
<evidence type="ECO:0000256" key="6">
    <source>
        <dbReference type="ARBA" id="ARBA00022801"/>
    </source>
</evidence>
<evidence type="ECO:0000256" key="8">
    <source>
        <dbReference type="PIRSR" id="PIRSR019663-1"/>
    </source>
</evidence>
<dbReference type="GO" id="GO:0006624">
    <property type="term" value="P:vacuolar protein processing"/>
    <property type="evidence" value="ECO:0007669"/>
    <property type="project" value="TreeGrafter"/>
</dbReference>
<dbReference type="EC" id="3.4.22.34" evidence="3"/>
<dbReference type="InterPro" id="IPR001096">
    <property type="entry name" value="Peptidase_C13"/>
</dbReference>
<keyword evidence="6" id="KW-0378">Hydrolase</keyword>
<dbReference type="Gene3D" id="3.40.50.1460">
    <property type="match status" value="1"/>
</dbReference>
<evidence type="ECO:0000313" key="11">
    <source>
        <dbReference type="EMBL" id="RWS31103.1"/>
    </source>
</evidence>
<accession>A0A443SUC0</accession>
<evidence type="ECO:0000256" key="1">
    <source>
        <dbReference type="ARBA" id="ARBA00000810"/>
    </source>
</evidence>
<dbReference type="AlphaFoldDB" id="A0A443SUC0"/>
<evidence type="ECO:0000256" key="3">
    <source>
        <dbReference type="ARBA" id="ARBA00012628"/>
    </source>
</evidence>
<dbReference type="Pfam" id="PF20985">
    <property type="entry name" value="Legum_prodom"/>
    <property type="match status" value="1"/>
</dbReference>
<dbReference type="Gene3D" id="1.10.132.130">
    <property type="match status" value="1"/>
</dbReference>
<dbReference type="EMBL" id="NCKV01000271">
    <property type="protein sequence ID" value="RWS31103.1"/>
    <property type="molecule type" value="Genomic_DNA"/>
</dbReference>
<dbReference type="InterPro" id="IPR046427">
    <property type="entry name" value="Legumain_prodom_sf"/>
</dbReference>
<comment type="catalytic activity">
    <reaction evidence="1">
        <text>Hydrolysis of proteins and small molecule substrates at -Asn-|-Xaa- bonds.</text>
        <dbReference type="EC" id="3.4.22.34"/>
    </reaction>
</comment>
<evidence type="ECO:0000256" key="5">
    <source>
        <dbReference type="ARBA" id="ARBA00022729"/>
    </source>
</evidence>
<gene>
    <name evidence="11" type="ORF">B4U80_06954</name>
</gene>
<feature type="active site" description="Nucleophile" evidence="8">
    <location>
        <position position="192"/>
    </location>
</feature>
<dbReference type="VEuPathDB" id="VectorBase:LDEU000939"/>
<evidence type="ECO:0000256" key="7">
    <source>
        <dbReference type="ARBA" id="ARBA00022807"/>
    </source>
</evidence>
<name>A0A443SUC0_9ACAR</name>
<dbReference type="OrthoDB" id="9995590at2759"/>
<dbReference type="PRINTS" id="PR00776">
    <property type="entry name" value="HEMOGLOBNASE"/>
</dbReference>
<dbReference type="GO" id="GO:0004197">
    <property type="term" value="F:cysteine-type endopeptidase activity"/>
    <property type="evidence" value="ECO:0007669"/>
    <property type="project" value="UniProtKB-EC"/>
</dbReference>
<evidence type="ECO:0000313" key="12">
    <source>
        <dbReference type="Proteomes" id="UP000288716"/>
    </source>
</evidence>